<dbReference type="InterPro" id="IPR016151">
    <property type="entry name" value="DNA_mismatch_repair_MutS_N"/>
</dbReference>
<protein>
    <submittedName>
        <fullName evidence="1">DNA mismatch repair protein MSH6-like</fullName>
    </submittedName>
</protein>
<dbReference type="Proteomes" id="UP000265520">
    <property type="component" value="Unassembled WGS sequence"/>
</dbReference>
<dbReference type="GO" id="GO:0005524">
    <property type="term" value="F:ATP binding"/>
    <property type="evidence" value="ECO:0007669"/>
    <property type="project" value="InterPro"/>
</dbReference>
<dbReference type="GO" id="GO:0030983">
    <property type="term" value="F:mismatched DNA binding"/>
    <property type="evidence" value="ECO:0007669"/>
    <property type="project" value="InterPro"/>
</dbReference>
<comment type="caution">
    <text evidence="1">The sequence shown here is derived from an EMBL/GenBank/DDBJ whole genome shotgun (WGS) entry which is preliminary data.</text>
</comment>
<dbReference type="EMBL" id="LXQA010221082">
    <property type="protein sequence ID" value="MCI35191.1"/>
    <property type="molecule type" value="Genomic_DNA"/>
</dbReference>
<sequence length="37" mass="4359">MNVEKLARKGYRVLVVEQTETPDQLELRRKENGSKDK</sequence>
<name>A0A392RF37_9FABA</name>
<evidence type="ECO:0000313" key="1">
    <source>
        <dbReference type="EMBL" id="MCI35191.1"/>
    </source>
</evidence>
<dbReference type="Gene3D" id="3.40.1170.10">
    <property type="entry name" value="DNA repair protein MutS, domain I"/>
    <property type="match status" value="1"/>
</dbReference>
<keyword evidence="2" id="KW-1185">Reference proteome</keyword>
<feature type="non-terminal residue" evidence="1">
    <location>
        <position position="37"/>
    </location>
</feature>
<evidence type="ECO:0000313" key="2">
    <source>
        <dbReference type="Proteomes" id="UP000265520"/>
    </source>
</evidence>
<proteinExistence type="predicted"/>
<accession>A0A392RF37</accession>
<dbReference type="AlphaFoldDB" id="A0A392RF37"/>
<dbReference type="GO" id="GO:0006298">
    <property type="term" value="P:mismatch repair"/>
    <property type="evidence" value="ECO:0007669"/>
    <property type="project" value="InterPro"/>
</dbReference>
<reference evidence="1 2" key="1">
    <citation type="journal article" date="2018" name="Front. Plant Sci.">
        <title>Red Clover (Trifolium pratense) and Zigzag Clover (T. medium) - A Picture of Genomic Similarities and Differences.</title>
        <authorList>
            <person name="Dluhosova J."/>
            <person name="Istvanek J."/>
            <person name="Nedelnik J."/>
            <person name="Repkova J."/>
        </authorList>
    </citation>
    <scope>NUCLEOTIDE SEQUENCE [LARGE SCALE GENOMIC DNA]</scope>
    <source>
        <strain evidence="2">cv. 10/8</strain>
        <tissue evidence="1">Leaf</tissue>
    </source>
</reference>
<organism evidence="1 2">
    <name type="scientific">Trifolium medium</name>
    <dbReference type="NCBI Taxonomy" id="97028"/>
    <lineage>
        <taxon>Eukaryota</taxon>
        <taxon>Viridiplantae</taxon>
        <taxon>Streptophyta</taxon>
        <taxon>Embryophyta</taxon>
        <taxon>Tracheophyta</taxon>
        <taxon>Spermatophyta</taxon>
        <taxon>Magnoliopsida</taxon>
        <taxon>eudicotyledons</taxon>
        <taxon>Gunneridae</taxon>
        <taxon>Pentapetalae</taxon>
        <taxon>rosids</taxon>
        <taxon>fabids</taxon>
        <taxon>Fabales</taxon>
        <taxon>Fabaceae</taxon>
        <taxon>Papilionoideae</taxon>
        <taxon>50 kb inversion clade</taxon>
        <taxon>NPAAA clade</taxon>
        <taxon>Hologalegina</taxon>
        <taxon>IRL clade</taxon>
        <taxon>Trifolieae</taxon>
        <taxon>Trifolium</taxon>
    </lineage>
</organism>